<accession>A0A544TFL7</accession>
<comment type="similarity">
    <text evidence="1">Belongs to the sigma-54 factor family.</text>
</comment>
<evidence type="ECO:0000256" key="1">
    <source>
        <dbReference type="ARBA" id="ARBA00008798"/>
    </source>
</evidence>
<dbReference type="RefSeq" id="WP_142606615.1">
    <property type="nucleotide sequence ID" value="NZ_VDGG01000013.1"/>
</dbReference>
<evidence type="ECO:0000256" key="7">
    <source>
        <dbReference type="ARBA" id="ARBA00023125"/>
    </source>
</evidence>
<keyword evidence="8" id="KW-0804">Transcription</keyword>
<keyword evidence="4" id="KW-0548">Nucleotidyltransferase</keyword>
<evidence type="ECO:0000256" key="3">
    <source>
        <dbReference type="ARBA" id="ARBA00022679"/>
    </source>
</evidence>
<dbReference type="GO" id="GO:0016779">
    <property type="term" value="F:nucleotidyltransferase activity"/>
    <property type="evidence" value="ECO:0007669"/>
    <property type="project" value="UniProtKB-KW"/>
</dbReference>
<feature type="domain" description="RNA polymerase sigma factor 54 DNA-binding" evidence="9">
    <location>
        <begin position="270"/>
        <end position="428"/>
    </location>
</feature>
<dbReference type="AlphaFoldDB" id="A0A544TFL7"/>
<dbReference type="GO" id="GO:0000428">
    <property type="term" value="C:DNA-directed RNA polymerase complex"/>
    <property type="evidence" value="ECO:0007669"/>
    <property type="project" value="UniProtKB-KW"/>
</dbReference>
<dbReference type="Proteomes" id="UP000318937">
    <property type="component" value="Unassembled WGS sequence"/>
</dbReference>
<dbReference type="Gene3D" id="1.10.10.1330">
    <property type="entry name" value="RNA polymerase sigma-54 factor, core-binding domain"/>
    <property type="match status" value="1"/>
</dbReference>
<dbReference type="OrthoDB" id="9814402at2"/>
<dbReference type="PANTHER" id="PTHR32248:SF4">
    <property type="entry name" value="RNA POLYMERASE SIGMA-54 FACTOR"/>
    <property type="match status" value="1"/>
</dbReference>
<dbReference type="GO" id="GO:0006352">
    <property type="term" value="P:DNA-templated transcription initiation"/>
    <property type="evidence" value="ECO:0007669"/>
    <property type="project" value="InterPro"/>
</dbReference>
<keyword evidence="6" id="KW-0731">Sigma factor</keyword>
<evidence type="ECO:0000256" key="6">
    <source>
        <dbReference type="ARBA" id="ARBA00023082"/>
    </source>
</evidence>
<keyword evidence="12" id="KW-1185">Reference proteome</keyword>
<dbReference type="GO" id="GO:0003677">
    <property type="term" value="F:DNA binding"/>
    <property type="evidence" value="ECO:0007669"/>
    <property type="project" value="UniProtKB-KW"/>
</dbReference>
<evidence type="ECO:0000259" key="10">
    <source>
        <dbReference type="Pfam" id="PF04963"/>
    </source>
</evidence>
<protein>
    <submittedName>
        <fullName evidence="11">RNA polymerase factor sigma-54</fullName>
    </submittedName>
</protein>
<evidence type="ECO:0000256" key="4">
    <source>
        <dbReference type="ARBA" id="ARBA00022695"/>
    </source>
</evidence>
<dbReference type="Pfam" id="PF00309">
    <property type="entry name" value="Sigma54_AID"/>
    <property type="match status" value="1"/>
</dbReference>
<dbReference type="Gene3D" id="1.10.10.60">
    <property type="entry name" value="Homeodomain-like"/>
    <property type="match status" value="1"/>
</dbReference>
<evidence type="ECO:0000256" key="8">
    <source>
        <dbReference type="ARBA" id="ARBA00023163"/>
    </source>
</evidence>
<evidence type="ECO:0000256" key="5">
    <source>
        <dbReference type="ARBA" id="ARBA00023015"/>
    </source>
</evidence>
<dbReference type="InterPro" id="IPR007046">
    <property type="entry name" value="RNA_pol_sigma_54_core-bd"/>
</dbReference>
<dbReference type="EMBL" id="VDGG01000013">
    <property type="protein sequence ID" value="TQR16186.1"/>
    <property type="molecule type" value="Genomic_DNA"/>
</dbReference>
<dbReference type="PIRSF" id="PIRSF000774">
    <property type="entry name" value="RpoN"/>
    <property type="match status" value="1"/>
</dbReference>
<dbReference type="Pfam" id="PF04963">
    <property type="entry name" value="Sigma54_CBD"/>
    <property type="match status" value="1"/>
</dbReference>
<dbReference type="PRINTS" id="PR00045">
    <property type="entry name" value="SIGMA54FCT"/>
</dbReference>
<keyword evidence="7" id="KW-0238">DNA-binding</keyword>
<evidence type="ECO:0000256" key="2">
    <source>
        <dbReference type="ARBA" id="ARBA00022478"/>
    </source>
</evidence>
<keyword evidence="2" id="KW-0240">DNA-directed RNA polymerase</keyword>
<dbReference type="GO" id="GO:0001216">
    <property type="term" value="F:DNA-binding transcription activator activity"/>
    <property type="evidence" value="ECO:0007669"/>
    <property type="project" value="InterPro"/>
</dbReference>
<reference evidence="11 12" key="1">
    <citation type="submission" date="2019-05" db="EMBL/GenBank/DDBJ databases">
        <title>Psychrobacillus vulpis sp. nov., a new species isolated from feces of a red fox that inhabits in The Tablas de Daimiel Natural Park, Albacete, Spain.</title>
        <authorList>
            <person name="Rodriguez M."/>
            <person name="Reina J.C."/>
            <person name="Bejar V."/>
            <person name="Llamas I."/>
        </authorList>
    </citation>
    <scope>NUCLEOTIDE SEQUENCE [LARGE SCALE GENOMIC DNA]</scope>
    <source>
        <strain evidence="11 12">NHI-2</strain>
    </source>
</reference>
<evidence type="ECO:0000313" key="12">
    <source>
        <dbReference type="Proteomes" id="UP000318937"/>
    </source>
</evidence>
<name>A0A544TFL7_9BACI</name>
<dbReference type="InterPro" id="IPR000394">
    <property type="entry name" value="RNA_pol_sigma_54"/>
</dbReference>
<proteinExistence type="inferred from homology"/>
<dbReference type="Pfam" id="PF04552">
    <property type="entry name" value="Sigma54_DBD"/>
    <property type="match status" value="1"/>
</dbReference>
<organism evidence="11 12">
    <name type="scientific">Psychrobacillus soli</name>
    <dbReference type="NCBI Taxonomy" id="1543965"/>
    <lineage>
        <taxon>Bacteria</taxon>
        <taxon>Bacillati</taxon>
        <taxon>Bacillota</taxon>
        <taxon>Bacilli</taxon>
        <taxon>Bacillales</taxon>
        <taxon>Bacillaceae</taxon>
        <taxon>Psychrobacillus</taxon>
    </lineage>
</organism>
<dbReference type="PANTHER" id="PTHR32248">
    <property type="entry name" value="RNA POLYMERASE SIGMA-54 FACTOR"/>
    <property type="match status" value="1"/>
</dbReference>
<dbReference type="InterPro" id="IPR007634">
    <property type="entry name" value="RNA_pol_sigma_54_DNA-bd"/>
</dbReference>
<gene>
    <name evidence="11" type="primary">rpoN</name>
    <name evidence="11" type="ORF">FG383_07795</name>
</gene>
<dbReference type="PROSITE" id="PS50044">
    <property type="entry name" value="SIGMA54_3"/>
    <property type="match status" value="1"/>
</dbReference>
<dbReference type="NCBIfam" id="TIGR02395">
    <property type="entry name" value="rpoN_sigma"/>
    <property type="match status" value="1"/>
</dbReference>
<comment type="caution">
    <text evidence="11">The sequence shown here is derived from an EMBL/GenBank/DDBJ whole genome shotgun (WGS) entry which is preliminary data.</text>
</comment>
<dbReference type="GO" id="GO:0016987">
    <property type="term" value="F:sigma factor activity"/>
    <property type="evidence" value="ECO:0007669"/>
    <property type="project" value="UniProtKB-KW"/>
</dbReference>
<dbReference type="InterPro" id="IPR038709">
    <property type="entry name" value="RpoN_core-bd_sf"/>
</dbReference>
<keyword evidence="5" id="KW-0805">Transcription regulation</keyword>
<feature type="domain" description="RNA polymerase sigma factor 54 core-binding" evidence="10">
    <location>
        <begin position="81"/>
        <end position="258"/>
    </location>
</feature>
<sequence>MELVLNQRQEQSLTMTFQLRQAIELLQYSTYDLYEYIKEKELENPLIELEEHSKDISFEGKSTGKATSASSNDQLIDFVRSREICIREKLFKEAKLLFKLKEDQQLLHYIIYNLDDSGYFRLQDYDHYEEAAIEKGIHLLQQIGPVGIGARSLRECLLLQVTYEFPEEKLVKILIENHLDLLANRKWNEIARCMKISMVEIKELNDFIQTLNPKPFFGISDESVEYLNPDIIVEYKEGDLSYYINDGYLPEIHFNNDYAGLLKEKDETSKYINNQYTQYKWLLSSIEQRRSTILKIVKVLLEKQKDFFKEGFSALKPLTLKEVATEIDMHESTVSRATMHKVIQTPRGSFDLRLLFTSKLETSDGSSISQTEVKELLASFIKSENKTKPFSDQKIADYFNTEKGINISRRTISKYREELNIPSSSLRKEISI</sequence>
<evidence type="ECO:0000259" key="9">
    <source>
        <dbReference type="Pfam" id="PF04552"/>
    </source>
</evidence>
<keyword evidence="3" id="KW-0808">Transferase</keyword>
<evidence type="ECO:0000313" key="11">
    <source>
        <dbReference type="EMBL" id="TQR16186.1"/>
    </source>
</evidence>
<dbReference type="PROSITE" id="PS00717">
    <property type="entry name" value="SIGMA54_1"/>
    <property type="match status" value="1"/>
</dbReference>